<evidence type="ECO:0000313" key="1">
    <source>
        <dbReference type="EMBL" id="HCM32087.1"/>
    </source>
</evidence>
<dbReference type="EMBL" id="DPXL01000151">
    <property type="protein sequence ID" value="HCM32087.1"/>
    <property type="molecule type" value="Genomic_DNA"/>
</dbReference>
<comment type="caution">
    <text evidence="1">The sequence shown here is derived from an EMBL/GenBank/DDBJ whole genome shotgun (WGS) entry which is preliminary data.</text>
</comment>
<dbReference type="AlphaFoldDB" id="A0A3D3G3E2"/>
<protein>
    <submittedName>
        <fullName evidence="1">Uncharacterized protein</fullName>
    </submittedName>
</protein>
<proteinExistence type="predicted"/>
<dbReference type="Proteomes" id="UP000262257">
    <property type="component" value="Unassembled WGS sequence"/>
</dbReference>
<organism evidence="1 2">
    <name type="scientific">Acinetobacter radioresistens</name>
    <dbReference type="NCBI Taxonomy" id="40216"/>
    <lineage>
        <taxon>Bacteria</taxon>
        <taxon>Pseudomonadati</taxon>
        <taxon>Pseudomonadota</taxon>
        <taxon>Gammaproteobacteria</taxon>
        <taxon>Moraxellales</taxon>
        <taxon>Moraxellaceae</taxon>
        <taxon>Acinetobacter</taxon>
    </lineage>
</organism>
<sequence>MKLYEVKHPYYCESQNYFQRMDSTTETYFRFDCWESFHKEAKDWDDDWNYLFRWDWEPEWIDEDGEYESIPEHLKLYFFRQRKGFHVTMHINVTKEDEPQVREYLIQKSKNLKATWFPILNSDEEIKAGKRLEVESEN</sequence>
<accession>A0A3D3G3E2</accession>
<reference evidence="1 2" key="1">
    <citation type="journal article" date="2018" name="Nat. Biotechnol.">
        <title>A standardized bacterial taxonomy based on genome phylogeny substantially revises the tree of life.</title>
        <authorList>
            <person name="Parks D.H."/>
            <person name="Chuvochina M."/>
            <person name="Waite D.W."/>
            <person name="Rinke C."/>
            <person name="Skarshewski A."/>
            <person name="Chaumeil P.A."/>
            <person name="Hugenholtz P."/>
        </authorList>
    </citation>
    <scope>NUCLEOTIDE SEQUENCE [LARGE SCALE GENOMIC DNA]</scope>
    <source>
        <strain evidence="1">UBA10045</strain>
    </source>
</reference>
<name>A0A3D3G3E2_ACIRA</name>
<evidence type="ECO:0000313" key="2">
    <source>
        <dbReference type="Proteomes" id="UP000262257"/>
    </source>
</evidence>
<gene>
    <name evidence="1" type="ORF">DIC32_11930</name>
</gene>